<sequence>MTQKKTITITVSATGSITAEAHGPGPSCTDELAAIQALLPNAVITDSRLTPAYYQQATTDQTTYQYENEADR</sequence>
<reference evidence="1" key="1">
    <citation type="submission" date="2022-07" db="EMBL/GenBank/DDBJ databases">
        <authorList>
            <person name="Wu T."/>
        </authorList>
    </citation>
    <scope>NUCLEOTIDE SEQUENCE</scope>
    <source>
        <strain evidence="1">SD-1</strain>
    </source>
</reference>
<dbReference type="RefSeq" id="WP_069695367.1">
    <property type="nucleotide sequence ID" value="NZ_CP043010.1"/>
</dbReference>
<evidence type="ECO:0000313" key="1">
    <source>
        <dbReference type="EMBL" id="UYV98429.1"/>
    </source>
</evidence>
<keyword evidence="2" id="KW-1185">Reference proteome</keyword>
<accession>A0AAX3EKU2</accession>
<dbReference type="AlphaFoldDB" id="A0AAX3EKU2"/>
<organism evidence="1 2">
    <name type="scientific">Paenarthrobacter ureafaciens</name>
    <dbReference type="NCBI Taxonomy" id="37931"/>
    <lineage>
        <taxon>Bacteria</taxon>
        <taxon>Bacillati</taxon>
        <taxon>Actinomycetota</taxon>
        <taxon>Actinomycetes</taxon>
        <taxon>Micrococcales</taxon>
        <taxon>Micrococcaceae</taxon>
        <taxon>Paenarthrobacter</taxon>
    </lineage>
</organism>
<name>A0AAX3EKU2_PAEUR</name>
<proteinExistence type="predicted"/>
<dbReference type="Proteomes" id="UP001163293">
    <property type="component" value="Chromosome"/>
</dbReference>
<gene>
    <name evidence="1" type="ORF">NL394_04155</name>
</gene>
<evidence type="ECO:0000313" key="2">
    <source>
        <dbReference type="Proteomes" id="UP001163293"/>
    </source>
</evidence>
<dbReference type="EMBL" id="CP101185">
    <property type="protein sequence ID" value="UYV98429.1"/>
    <property type="molecule type" value="Genomic_DNA"/>
</dbReference>
<protein>
    <submittedName>
        <fullName evidence="1">DUF2997 domain-containing protein</fullName>
    </submittedName>
</protein>